<evidence type="ECO:0000313" key="7">
    <source>
        <dbReference type="Proteomes" id="UP000195442"/>
    </source>
</evidence>
<dbReference type="EMBL" id="FUKJ01000019">
    <property type="protein sequence ID" value="SJM89382.1"/>
    <property type="molecule type" value="Genomic_DNA"/>
</dbReference>
<evidence type="ECO:0000259" key="5">
    <source>
        <dbReference type="PROSITE" id="PS50937"/>
    </source>
</evidence>
<keyword evidence="7" id="KW-1185">Reference proteome</keyword>
<reference evidence="7" key="1">
    <citation type="submission" date="2017-02" db="EMBL/GenBank/DDBJ databases">
        <authorList>
            <person name="Daims H."/>
        </authorList>
    </citation>
    <scope>NUCLEOTIDE SEQUENCE [LARGE SCALE GENOMIC DNA]</scope>
</reference>
<dbReference type="GO" id="GO:0003677">
    <property type="term" value="F:DNA binding"/>
    <property type="evidence" value="ECO:0007669"/>
    <property type="project" value="UniProtKB-KW"/>
</dbReference>
<dbReference type="PRINTS" id="PR00040">
    <property type="entry name" value="HTHMERR"/>
</dbReference>
<organism evidence="6 7">
    <name type="scientific">Crenothrix polyspora</name>
    <dbReference type="NCBI Taxonomy" id="360316"/>
    <lineage>
        <taxon>Bacteria</taxon>
        <taxon>Pseudomonadati</taxon>
        <taxon>Pseudomonadota</taxon>
        <taxon>Gammaproteobacteria</taxon>
        <taxon>Methylococcales</taxon>
        <taxon>Crenotrichaceae</taxon>
        <taxon>Crenothrix</taxon>
    </lineage>
</organism>
<keyword evidence="2" id="KW-0805">Transcription regulation</keyword>
<evidence type="ECO:0000256" key="2">
    <source>
        <dbReference type="ARBA" id="ARBA00023015"/>
    </source>
</evidence>
<evidence type="ECO:0000313" key="6">
    <source>
        <dbReference type="EMBL" id="SJM89382.1"/>
    </source>
</evidence>
<dbReference type="Pfam" id="PF13411">
    <property type="entry name" value="MerR_1"/>
    <property type="match status" value="1"/>
</dbReference>
<protein>
    <recommendedName>
        <fullName evidence="5">HTH merR-type domain-containing protein</fullName>
    </recommendedName>
</protein>
<accession>A0A1R4GZK4</accession>
<keyword evidence="3" id="KW-0238">DNA-binding</keyword>
<dbReference type="PANTHER" id="PTHR30204">
    <property type="entry name" value="REDOX-CYCLING DRUG-SENSING TRANSCRIPTIONAL ACTIVATOR SOXR"/>
    <property type="match status" value="1"/>
</dbReference>
<dbReference type="InterPro" id="IPR047057">
    <property type="entry name" value="MerR_fam"/>
</dbReference>
<dbReference type="Gene3D" id="1.10.1660.10">
    <property type="match status" value="1"/>
</dbReference>
<dbReference type="SMART" id="SM00422">
    <property type="entry name" value="HTH_MERR"/>
    <property type="match status" value="1"/>
</dbReference>
<dbReference type="PROSITE" id="PS50937">
    <property type="entry name" value="HTH_MERR_2"/>
    <property type="match status" value="1"/>
</dbReference>
<dbReference type="GO" id="GO:0003700">
    <property type="term" value="F:DNA-binding transcription factor activity"/>
    <property type="evidence" value="ECO:0007669"/>
    <property type="project" value="InterPro"/>
</dbReference>
<dbReference type="SUPFAM" id="SSF46955">
    <property type="entry name" value="Putative DNA-binding domain"/>
    <property type="match status" value="1"/>
</dbReference>
<dbReference type="AlphaFoldDB" id="A0A1R4GZK4"/>
<evidence type="ECO:0000256" key="3">
    <source>
        <dbReference type="ARBA" id="ARBA00023125"/>
    </source>
</evidence>
<dbReference type="Proteomes" id="UP000195442">
    <property type="component" value="Unassembled WGS sequence"/>
</dbReference>
<dbReference type="InterPro" id="IPR009061">
    <property type="entry name" value="DNA-bd_dom_put_sf"/>
</dbReference>
<evidence type="ECO:0000256" key="1">
    <source>
        <dbReference type="ARBA" id="ARBA00022491"/>
    </source>
</evidence>
<dbReference type="PANTHER" id="PTHR30204:SF69">
    <property type="entry name" value="MERR-FAMILY TRANSCRIPTIONAL REGULATOR"/>
    <property type="match status" value="1"/>
</dbReference>
<evidence type="ECO:0000256" key="4">
    <source>
        <dbReference type="ARBA" id="ARBA00023163"/>
    </source>
</evidence>
<keyword evidence="1" id="KW-0678">Repressor</keyword>
<feature type="domain" description="HTH merR-type" evidence="5">
    <location>
        <begin position="33"/>
        <end position="100"/>
    </location>
</feature>
<sequence>MPYYQNVVKNNTSAQGYLTLNLYCSPMTEKPATINIIAKKAGVGLETIRYYQRIGLIEEPEKPLSGYRVYGEDTVARLLFIQRAKELGFSLAEISSLLALGDGSCLETKALAIHKLDIIKNKLHDLQAIASTLEKLIQSCESNPFHHGCPLITAISKK</sequence>
<proteinExistence type="predicted"/>
<keyword evidence="4" id="KW-0804">Transcription</keyword>
<name>A0A1R4GZK4_9GAMM</name>
<dbReference type="InterPro" id="IPR000551">
    <property type="entry name" value="MerR-type_HTH_dom"/>
</dbReference>
<gene>
    <name evidence="6" type="ORF">CRENPOLYSF2_1150011</name>
</gene>